<dbReference type="EMBL" id="CP117523">
    <property type="protein sequence ID" value="WWD84110.1"/>
    <property type="molecule type" value="Genomic_DNA"/>
</dbReference>
<reference evidence="1 2" key="1">
    <citation type="journal article" date="2023" name="PLoS ONE">
        <title>Genome-based metabolic and phylogenomic analysis of three Terrisporobacter species.</title>
        <authorList>
            <person name="Boer T."/>
            <person name="Bengelsdorf F.R."/>
            <person name="Bomeke M."/>
            <person name="Daniel R."/>
            <person name="Poehlein A."/>
        </authorList>
    </citation>
    <scope>NUCLEOTIDE SEQUENCE [LARGE SCALE GENOMIC DNA]</scope>
    <source>
        <strain evidence="1 2">DSM 1288</strain>
    </source>
</reference>
<protein>
    <submittedName>
        <fullName evidence="1">Uncharacterized protein</fullName>
    </submittedName>
</protein>
<organism evidence="1 2">
    <name type="scientific">Terrisporobacter glycolicus ATCC 14880 = DSM 1288</name>
    <dbReference type="NCBI Taxonomy" id="1121315"/>
    <lineage>
        <taxon>Bacteria</taxon>
        <taxon>Bacillati</taxon>
        <taxon>Bacillota</taxon>
        <taxon>Clostridia</taxon>
        <taxon>Peptostreptococcales</taxon>
        <taxon>Peptostreptococcaceae</taxon>
        <taxon>Terrisporobacter</taxon>
    </lineage>
</organism>
<evidence type="ECO:0000313" key="1">
    <source>
        <dbReference type="EMBL" id="WWD84110.1"/>
    </source>
</evidence>
<keyword evidence="2" id="KW-1185">Reference proteome</keyword>
<sequence>MNNEIIIAILAFVGTLAGSYFSNNKNTAVMQEQVKDLKEDITVLSNRVDKHNNLIERMAVVEQSCKSAHHRLDNIN</sequence>
<proteinExistence type="predicted"/>
<name>A0ABZ2EXG6_9FIRM</name>
<dbReference type="Proteomes" id="UP001348492">
    <property type="component" value="Chromosome"/>
</dbReference>
<dbReference type="RefSeq" id="WP_018592635.1">
    <property type="nucleotide sequence ID" value="NZ_CP117523.1"/>
</dbReference>
<accession>A0ABZ2EXG6</accession>
<gene>
    <name evidence="1" type="ORF">TEGL_25320</name>
</gene>
<evidence type="ECO:0000313" key="2">
    <source>
        <dbReference type="Proteomes" id="UP001348492"/>
    </source>
</evidence>